<dbReference type="FunFam" id="3.30.565.10:FF:000016">
    <property type="entry name" value="Chemotaxis protein CheA, putative"/>
    <property type="match status" value="1"/>
</dbReference>
<reference evidence="17" key="1">
    <citation type="journal article" date="2020" name="mSystems">
        <title>Genome- and Community-Level Interaction Insights into Carbon Utilization and Element Cycling Functions of Hydrothermarchaeota in Hydrothermal Sediment.</title>
        <authorList>
            <person name="Zhou Z."/>
            <person name="Liu Y."/>
            <person name="Xu W."/>
            <person name="Pan J."/>
            <person name="Luo Z.H."/>
            <person name="Li M."/>
        </authorList>
    </citation>
    <scope>NUCLEOTIDE SEQUENCE [LARGE SCALE GENOMIC DNA]</scope>
    <source>
        <strain evidence="17">SpSt-503</strain>
    </source>
</reference>
<evidence type="ECO:0000256" key="9">
    <source>
        <dbReference type="ARBA" id="ARBA00022840"/>
    </source>
</evidence>
<organism evidence="17">
    <name type="scientific">Gracilinema caldarium</name>
    <dbReference type="NCBI Taxonomy" id="215591"/>
    <lineage>
        <taxon>Bacteria</taxon>
        <taxon>Pseudomonadati</taxon>
        <taxon>Spirochaetota</taxon>
        <taxon>Spirochaetia</taxon>
        <taxon>Spirochaetales</taxon>
        <taxon>Breznakiellaceae</taxon>
        <taxon>Gracilinema</taxon>
    </lineage>
</organism>
<evidence type="ECO:0000256" key="13">
    <source>
        <dbReference type="SAM" id="MobiDB-lite"/>
    </source>
</evidence>
<dbReference type="SUPFAM" id="SSF47384">
    <property type="entry name" value="Homodimeric domain of signal transducing histidine kinase"/>
    <property type="match status" value="1"/>
</dbReference>
<dbReference type="InterPro" id="IPR003594">
    <property type="entry name" value="HATPase_dom"/>
</dbReference>
<evidence type="ECO:0000256" key="1">
    <source>
        <dbReference type="ARBA" id="ARBA00000085"/>
    </source>
</evidence>
<dbReference type="Gene3D" id="1.10.287.560">
    <property type="entry name" value="Histidine kinase CheA-like, homodimeric domain"/>
    <property type="match status" value="1"/>
</dbReference>
<evidence type="ECO:0000313" key="17">
    <source>
        <dbReference type="EMBL" id="HFH30672.1"/>
    </source>
</evidence>
<sequence length="708" mass="78249">MVHPATGVPMIDKFKDAFKDEASELLSTLEDQLLELEKNPHNQETISAIFRAMHTIKGSAAMFGFDTISHFTHQVENAFDKLRNGLIPVSKHLIDITLRARDVISTRLAEPYADMEQEMSLLAKEFNELGSETSEAAPNTETEKPEPQQTNRESEGMVTYRIHFAPKPELFKNGTNPFRLIDELYELGPLSVIVLKSAIPPLSKLDPESCYVAWDMTLTTDKGIDAIRDVFIFVEDLAQIAITSTEQVDEIKRLGEILVDRGITSPEVIEHIEQNKRKIGEVLVEKNIAKPEDIQSALLEQEHLKQLKERQEVSSTTIRVPSERLDVLVDLVGELVTLQARLAQTAGSLQDGGLTVISEQFERLVSQLRDTTMGIRMLPIGTTFNRFRRLVRDLSSELGKEIDLITDGEETELDKTVIEKLADPLVHIIRNSVDHGIEKPEEREQKGKPRRGTISLSALHSGAYVLIRVSDDGAGMNRERIYAKAVEKGLLSETIPLGSLSDQDIFQLVFAPGFSTATNVTSVSGRGVGMDVVKRQIDSLGGSVLVESSPGKGTNITLKIPLTLAIIDGLLVRVANELYVIPLSVVDGCVEIQRDALQLQQKSRSILTYRQRVLPFVALRDLFKVPGEKPAIEQIVVVNAMDTPIGFVVDQVIGDYQTVIKPLGLLFKKNDGISGATILGDGTVALIVDVNHLASLAQQQEAKKMQAI</sequence>
<evidence type="ECO:0000256" key="12">
    <source>
        <dbReference type="PROSITE-ProRule" id="PRU00110"/>
    </source>
</evidence>
<keyword evidence="7" id="KW-0547">Nucleotide-binding</keyword>
<dbReference type="Gene3D" id="2.30.30.40">
    <property type="entry name" value="SH3 Domains"/>
    <property type="match status" value="1"/>
</dbReference>
<dbReference type="CDD" id="cd00088">
    <property type="entry name" value="HPT"/>
    <property type="match status" value="1"/>
</dbReference>
<feature type="compositionally biased region" description="Polar residues" evidence="13">
    <location>
        <begin position="130"/>
        <end position="140"/>
    </location>
</feature>
<evidence type="ECO:0000256" key="4">
    <source>
        <dbReference type="ARBA" id="ARBA00022500"/>
    </source>
</evidence>
<dbReference type="PROSITE" id="PS50894">
    <property type="entry name" value="HPT"/>
    <property type="match status" value="1"/>
</dbReference>
<dbReference type="InterPro" id="IPR005467">
    <property type="entry name" value="His_kinase_dom"/>
</dbReference>
<evidence type="ECO:0000256" key="5">
    <source>
        <dbReference type="ARBA" id="ARBA00022553"/>
    </source>
</evidence>
<dbReference type="CDD" id="cd16916">
    <property type="entry name" value="HATPase_CheA-like"/>
    <property type="match status" value="1"/>
</dbReference>
<evidence type="ECO:0000259" key="14">
    <source>
        <dbReference type="PROSITE" id="PS50109"/>
    </source>
</evidence>
<evidence type="ECO:0000256" key="3">
    <source>
        <dbReference type="ARBA" id="ARBA00021495"/>
    </source>
</evidence>
<accession>A0A7C3E3P1</accession>
<dbReference type="GO" id="GO:0005524">
    <property type="term" value="F:ATP binding"/>
    <property type="evidence" value="ECO:0007669"/>
    <property type="project" value="UniProtKB-KW"/>
</dbReference>
<comment type="catalytic activity">
    <reaction evidence="1">
        <text>ATP + protein L-histidine = ADP + protein N-phospho-L-histidine.</text>
        <dbReference type="EC" id="2.7.13.3"/>
    </reaction>
</comment>
<dbReference type="InterPro" id="IPR036890">
    <property type="entry name" value="HATPase_C_sf"/>
</dbReference>
<dbReference type="SUPFAM" id="SSF47226">
    <property type="entry name" value="Histidine-containing phosphotransfer domain, HPT domain"/>
    <property type="match status" value="1"/>
</dbReference>
<dbReference type="Pfam" id="PF01627">
    <property type="entry name" value="Hpt"/>
    <property type="match status" value="1"/>
</dbReference>
<dbReference type="PROSITE" id="PS50851">
    <property type="entry name" value="CHEW"/>
    <property type="match status" value="1"/>
</dbReference>
<dbReference type="InterPro" id="IPR036641">
    <property type="entry name" value="HPT_dom_sf"/>
</dbReference>
<keyword evidence="8" id="KW-0418">Kinase</keyword>
<dbReference type="Gene3D" id="1.20.120.160">
    <property type="entry name" value="HPT domain"/>
    <property type="match status" value="1"/>
</dbReference>
<dbReference type="SMART" id="SM01231">
    <property type="entry name" value="H-kinase_dim"/>
    <property type="match status" value="1"/>
</dbReference>
<feature type="region of interest" description="Disordered" evidence="13">
    <location>
        <begin position="130"/>
        <end position="155"/>
    </location>
</feature>
<keyword evidence="5 12" id="KW-0597">Phosphoprotein</keyword>
<dbReference type="Gene3D" id="3.30.565.10">
    <property type="entry name" value="Histidine kinase-like ATPase, C-terminal domain"/>
    <property type="match status" value="1"/>
</dbReference>
<dbReference type="GO" id="GO:0006935">
    <property type="term" value="P:chemotaxis"/>
    <property type="evidence" value="ECO:0007669"/>
    <property type="project" value="UniProtKB-KW"/>
</dbReference>
<dbReference type="Pfam" id="PF01584">
    <property type="entry name" value="CheW"/>
    <property type="match status" value="1"/>
</dbReference>
<dbReference type="InterPro" id="IPR004358">
    <property type="entry name" value="Sig_transdc_His_kin-like_C"/>
</dbReference>
<dbReference type="InterPro" id="IPR008207">
    <property type="entry name" value="Sig_transdc_His_kin_Hpt_dom"/>
</dbReference>
<evidence type="ECO:0000256" key="10">
    <source>
        <dbReference type="ARBA" id="ARBA00023012"/>
    </source>
</evidence>
<dbReference type="PROSITE" id="PS50109">
    <property type="entry name" value="HIS_KIN"/>
    <property type="match status" value="1"/>
</dbReference>
<dbReference type="EC" id="2.7.13.3" evidence="2"/>
<evidence type="ECO:0000256" key="2">
    <source>
        <dbReference type="ARBA" id="ARBA00012438"/>
    </source>
</evidence>
<keyword evidence="6" id="KW-0808">Transferase</keyword>
<dbReference type="InterPro" id="IPR051315">
    <property type="entry name" value="Bact_Chemotaxis_CheA"/>
</dbReference>
<feature type="domain" description="Histidine kinase" evidence="14">
    <location>
        <begin position="313"/>
        <end position="564"/>
    </location>
</feature>
<gene>
    <name evidence="17" type="ORF">ENS59_14370</name>
</gene>
<dbReference type="SMART" id="SM00387">
    <property type="entry name" value="HATPase_c"/>
    <property type="match status" value="1"/>
</dbReference>
<feature type="domain" description="CheW-like" evidence="15">
    <location>
        <begin position="566"/>
        <end position="699"/>
    </location>
</feature>
<dbReference type="PANTHER" id="PTHR43395:SF10">
    <property type="entry name" value="CHEMOTAXIS PROTEIN CHEA"/>
    <property type="match status" value="1"/>
</dbReference>
<dbReference type="CDD" id="cd00731">
    <property type="entry name" value="CheA_reg"/>
    <property type="match status" value="1"/>
</dbReference>
<dbReference type="InterPro" id="IPR036097">
    <property type="entry name" value="HisK_dim/P_sf"/>
</dbReference>
<dbReference type="PANTHER" id="PTHR43395">
    <property type="entry name" value="SENSOR HISTIDINE KINASE CHEA"/>
    <property type="match status" value="1"/>
</dbReference>
<dbReference type="PRINTS" id="PR00344">
    <property type="entry name" value="BCTRLSENSOR"/>
</dbReference>
<comment type="function">
    <text evidence="11">Involved in the transmission of sensory signals from the chemoreceptors to the flagellar motors. CheA is autophosphorylated; it can transfer its phosphate group to either CheB or CheY.</text>
</comment>
<dbReference type="GO" id="GO:0005737">
    <property type="term" value="C:cytoplasm"/>
    <property type="evidence" value="ECO:0007669"/>
    <property type="project" value="InterPro"/>
</dbReference>
<dbReference type="EMBL" id="DSVL01000441">
    <property type="protein sequence ID" value="HFH30672.1"/>
    <property type="molecule type" value="Genomic_DNA"/>
</dbReference>
<protein>
    <recommendedName>
        <fullName evidence="3">Chemotaxis protein CheA</fullName>
        <ecNumber evidence="2">2.7.13.3</ecNumber>
    </recommendedName>
</protein>
<feature type="modified residue" description="Phosphohistidine" evidence="12">
    <location>
        <position position="54"/>
    </location>
</feature>
<dbReference type="SMART" id="SM00073">
    <property type="entry name" value="HPT"/>
    <property type="match status" value="1"/>
</dbReference>
<comment type="caution">
    <text evidence="17">The sequence shown here is derived from an EMBL/GenBank/DDBJ whole genome shotgun (WGS) entry which is preliminary data.</text>
</comment>
<keyword evidence="10" id="KW-0902">Two-component regulatory system</keyword>
<keyword evidence="4" id="KW-0145">Chemotaxis</keyword>
<dbReference type="InterPro" id="IPR037006">
    <property type="entry name" value="CheA-like_homodim_sf"/>
</dbReference>
<feature type="domain" description="HPt" evidence="16">
    <location>
        <begin position="7"/>
        <end position="111"/>
    </location>
</feature>
<evidence type="ECO:0000256" key="6">
    <source>
        <dbReference type="ARBA" id="ARBA00022679"/>
    </source>
</evidence>
<evidence type="ECO:0000259" key="16">
    <source>
        <dbReference type="PROSITE" id="PS50894"/>
    </source>
</evidence>
<dbReference type="InterPro" id="IPR004105">
    <property type="entry name" value="CheA-like_dim"/>
</dbReference>
<dbReference type="InterPro" id="IPR037257">
    <property type="entry name" value="T2SS_E_N_sf"/>
</dbReference>
<evidence type="ECO:0000259" key="15">
    <source>
        <dbReference type="PROSITE" id="PS50851"/>
    </source>
</evidence>
<name>A0A7C3E3P1_9SPIR</name>
<dbReference type="SMART" id="SM00260">
    <property type="entry name" value="CheW"/>
    <property type="match status" value="1"/>
</dbReference>
<dbReference type="InterPro" id="IPR002545">
    <property type="entry name" value="CheW-lke_dom"/>
</dbReference>
<dbReference type="Pfam" id="PF02518">
    <property type="entry name" value="HATPase_c"/>
    <property type="match status" value="1"/>
</dbReference>
<dbReference type="SUPFAM" id="SSF160246">
    <property type="entry name" value="EspE N-terminal domain-like"/>
    <property type="match status" value="1"/>
</dbReference>
<dbReference type="Pfam" id="PF02895">
    <property type="entry name" value="H-kinase_dim"/>
    <property type="match status" value="1"/>
</dbReference>
<dbReference type="InterPro" id="IPR036061">
    <property type="entry name" value="CheW-like_dom_sf"/>
</dbReference>
<dbReference type="SUPFAM" id="SSF55874">
    <property type="entry name" value="ATPase domain of HSP90 chaperone/DNA topoisomerase II/histidine kinase"/>
    <property type="match status" value="1"/>
</dbReference>
<dbReference type="GO" id="GO:0000155">
    <property type="term" value="F:phosphorelay sensor kinase activity"/>
    <property type="evidence" value="ECO:0007669"/>
    <property type="project" value="InterPro"/>
</dbReference>
<evidence type="ECO:0000256" key="8">
    <source>
        <dbReference type="ARBA" id="ARBA00022777"/>
    </source>
</evidence>
<evidence type="ECO:0000256" key="11">
    <source>
        <dbReference type="ARBA" id="ARBA00035100"/>
    </source>
</evidence>
<evidence type="ECO:0000256" key="7">
    <source>
        <dbReference type="ARBA" id="ARBA00022741"/>
    </source>
</evidence>
<proteinExistence type="predicted"/>
<keyword evidence="9" id="KW-0067">ATP-binding</keyword>
<dbReference type="AlphaFoldDB" id="A0A7C3E3P1"/>
<dbReference type="SUPFAM" id="SSF50341">
    <property type="entry name" value="CheW-like"/>
    <property type="match status" value="1"/>
</dbReference>